<dbReference type="Proteomes" id="UP000779809">
    <property type="component" value="Unassembled WGS sequence"/>
</dbReference>
<proteinExistence type="predicted"/>
<comment type="caution">
    <text evidence="1">The sequence shown here is derived from an EMBL/GenBank/DDBJ whole genome shotgun (WGS) entry which is preliminary data.</text>
</comment>
<gene>
    <name evidence="1" type="ORF">HYX28_00490</name>
</gene>
<organism evidence="1 2">
    <name type="scientific">Candidatus Korobacter versatilis</name>
    <dbReference type="NCBI Taxonomy" id="658062"/>
    <lineage>
        <taxon>Bacteria</taxon>
        <taxon>Pseudomonadati</taxon>
        <taxon>Acidobacteriota</taxon>
        <taxon>Terriglobia</taxon>
        <taxon>Terriglobales</taxon>
        <taxon>Candidatus Korobacteraceae</taxon>
        <taxon>Candidatus Korobacter</taxon>
    </lineage>
</organism>
<protein>
    <submittedName>
        <fullName evidence="1">Uncharacterized protein</fullName>
    </submittedName>
</protein>
<evidence type="ECO:0000313" key="2">
    <source>
        <dbReference type="Proteomes" id="UP000779809"/>
    </source>
</evidence>
<dbReference type="AlphaFoldDB" id="A0A932A621"/>
<reference evidence="1" key="1">
    <citation type="submission" date="2020-07" db="EMBL/GenBank/DDBJ databases">
        <title>Huge and variable diversity of episymbiotic CPR bacteria and DPANN archaea in groundwater ecosystems.</title>
        <authorList>
            <person name="He C.Y."/>
            <person name="Keren R."/>
            <person name="Whittaker M."/>
            <person name="Farag I.F."/>
            <person name="Doudna J."/>
            <person name="Cate J.H.D."/>
            <person name="Banfield J.F."/>
        </authorList>
    </citation>
    <scope>NUCLEOTIDE SEQUENCE</scope>
    <source>
        <strain evidence="1">NC_groundwater_580_Pr5_B-0.1um_64_19</strain>
    </source>
</reference>
<accession>A0A932A621</accession>
<name>A0A932A621_9BACT</name>
<dbReference type="EMBL" id="JACPNR010000002">
    <property type="protein sequence ID" value="MBI2677237.1"/>
    <property type="molecule type" value="Genomic_DNA"/>
</dbReference>
<sequence length="203" mass="23155">MSDSLYLSLWFPRFGPEDMLARTRCVLEQFPASSQHPGITQVEAHGIAWNEAVVFEDRFKPGLPPAQAFELVREFAQPDHGFIFEAWWDLWAPSGEADPENPEAHWIDQPMAVTFLVNGTDFHDGAHEDEGHVRVDFGLDSSFLYEEEQYTPDLEARVRVNVAKLIAFTLAVEKNCKPASRLLWSESEETLVQKLIARLQKVQ</sequence>
<evidence type="ECO:0000313" key="1">
    <source>
        <dbReference type="EMBL" id="MBI2677237.1"/>
    </source>
</evidence>